<evidence type="ECO:0000259" key="2">
    <source>
        <dbReference type="Pfam" id="PF12540"/>
    </source>
</evidence>
<dbReference type="Proteomes" id="UP000593565">
    <property type="component" value="Unassembled WGS sequence"/>
</dbReference>
<feature type="compositionally biased region" description="Basic and acidic residues" evidence="1">
    <location>
        <begin position="369"/>
        <end position="427"/>
    </location>
</feature>
<feature type="compositionally biased region" description="Basic and acidic residues" evidence="1">
    <location>
        <begin position="1079"/>
        <end position="1094"/>
    </location>
</feature>
<feature type="region of interest" description="Disordered" evidence="1">
    <location>
        <begin position="469"/>
        <end position="508"/>
    </location>
</feature>
<organism evidence="3 4">
    <name type="scientific">Ameiurus melas</name>
    <name type="common">Black bullhead</name>
    <name type="synonym">Silurus melas</name>
    <dbReference type="NCBI Taxonomy" id="219545"/>
    <lineage>
        <taxon>Eukaryota</taxon>
        <taxon>Metazoa</taxon>
        <taxon>Chordata</taxon>
        <taxon>Craniata</taxon>
        <taxon>Vertebrata</taxon>
        <taxon>Euteleostomi</taxon>
        <taxon>Actinopterygii</taxon>
        <taxon>Neopterygii</taxon>
        <taxon>Teleostei</taxon>
        <taxon>Ostariophysi</taxon>
        <taxon>Siluriformes</taxon>
        <taxon>Ictaluridae</taxon>
        <taxon>Ameiurus</taxon>
    </lineage>
</organism>
<feature type="region of interest" description="Disordered" evidence="1">
    <location>
        <begin position="103"/>
        <end position="164"/>
    </location>
</feature>
<name>A0A7J6AEB9_AMEME</name>
<evidence type="ECO:0000313" key="3">
    <source>
        <dbReference type="EMBL" id="KAF4081274.1"/>
    </source>
</evidence>
<dbReference type="Pfam" id="PF12540">
    <property type="entry name" value="DUF3736"/>
    <property type="match status" value="1"/>
</dbReference>
<evidence type="ECO:0000256" key="1">
    <source>
        <dbReference type="SAM" id="MobiDB-lite"/>
    </source>
</evidence>
<feature type="compositionally biased region" description="Pro residues" evidence="1">
    <location>
        <begin position="487"/>
        <end position="499"/>
    </location>
</feature>
<proteinExistence type="predicted"/>
<feature type="compositionally biased region" description="Pro residues" evidence="1">
    <location>
        <begin position="582"/>
        <end position="597"/>
    </location>
</feature>
<feature type="compositionally biased region" description="Low complexity" evidence="1">
    <location>
        <begin position="154"/>
        <end position="164"/>
    </location>
</feature>
<sequence length="1209" mass="135061">DPARGASKPRPPLPHVAEACAPSFRAAEQLHSRSASHGLTPNRGFSLIKGMSHEPKSPSLGMISTATRTTATVSPLTPSPISGTVLANGNTASQSAHSGFAAALRKLAKQAEEPRGPTSVSGESSPVSSPATNHSSPVGTPKRGPLVSGPGVGTPSAVHSVSSTPPVVTIAPTKTVNGMWRSEGRQAEATLRGPARERLPSDPPPPTQEKTVSSLPPHLMGPPYPFGLNPSAVMQDPRLQALNLSRQMPHVLHSGAVPVGAVSLGAVPEEYLRSGFRPYSSEDLRLSSLPLGLDPGYFRSGYLAYPALSSYRMDESLCLSTLRSPYYQLPAGGAVPSMHPSTAHLHLPGVRYPAELSHQSLTALQSERLQMEDKLRQREREREREKERAHEAERERERERERVREREREEDRERERELERQKERAKEREVQVVRAMEKHILSQELHTHSLRQQIEDRVKLTPNRAEKTKEATLLAPKPLQPGLYPSPGGPAPLPMPSLVPTPGERLGPGAVLFQRQGEEERWLARQRRLRADTADRQGPVSDCSHSQLSTDPETREPQTDTQRPNSRHQDLNTRELPHHLGAPPPLISPKPTPPNPPTTLWNPVSLINSPSHTRRAYDPPFPPSRPPPGLTKPECPDRGLPPRTPGLLEPSTFLTGQEKLSQSILNKQRLPLPLPATFGELRGTKRAGSPIRGFPQCPGREATLVYDHALQQHRTLLSKLDLEEKRRREAREKGYYYELDDSYDESDEEEVRAHLRRVTEQPPLKLDQSKEKLNFLAVFGLTTLSQRDELLERKRKKRRKMMREQSPIPVQSKCQTPPTPTPTLSTRYTPEDMDRAPELENKKHFLNMFNLNHVSQEQKLEKVKVVNLLDAIKKKTVTLDTLRYATYTPCSSPPTTASDPIAPSTPGQTNGEPHPNSRSPTPPGPTRHLHSVSQPDLHRHSQPTELLRPKEPPPLAPLQEQSRLGEDPPIRRTPSLQNTSRPPLAKLKERLHGVNGLSDHSRSRPWESLSAEEFAQHFHQSVLQSTHKSQHKPKGGIPGAPEPNHKLNNVVRYNPPEHQGALNRLPYSYTNGHSCHPTAHHESGLSDERSAEEHSSEEDDDEGEEEEEEYSPKWKGIEAIVEAYQEYIDERDIESEVLQSECRRMEAQHYHLSVKADQLSVSMGELLAQRQRLALDRERMQAELEHFRKCLALPALLLHRGHYKGPLPR</sequence>
<feature type="domain" description="Genetic suppressor element-like" evidence="2">
    <location>
        <begin position="712"/>
        <end position="852"/>
    </location>
</feature>
<dbReference type="EMBL" id="JAAGNN010000013">
    <property type="protein sequence ID" value="KAF4081274.1"/>
    <property type="molecule type" value="Genomic_DNA"/>
</dbReference>
<feature type="region of interest" description="Disordered" evidence="1">
    <location>
        <begin position="529"/>
        <end position="651"/>
    </location>
</feature>
<feature type="region of interest" description="Disordered" evidence="1">
    <location>
        <begin position="176"/>
        <end position="220"/>
    </location>
</feature>
<gene>
    <name evidence="3" type="ORF">AMELA_G00159570</name>
</gene>
<feature type="region of interest" description="Disordered" evidence="1">
    <location>
        <begin position="28"/>
        <end position="61"/>
    </location>
</feature>
<reference evidence="3 4" key="1">
    <citation type="submission" date="2020-02" db="EMBL/GenBank/DDBJ databases">
        <title>A chromosome-scale genome assembly of the black bullhead catfish (Ameiurus melas).</title>
        <authorList>
            <person name="Wen M."/>
            <person name="Zham M."/>
            <person name="Cabau C."/>
            <person name="Klopp C."/>
            <person name="Donnadieu C."/>
            <person name="Roques C."/>
            <person name="Bouchez O."/>
            <person name="Lampietro C."/>
            <person name="Jouanno E."/>
            <person name="Herpin A."/>
            <person name="Louis A."/>
            <person name="Berthelot C."/>
            <person name="Parey E."/>
            <person name="Roest-Crollius H."/>
            <person name="Braasch I."/>
            <person name="Postlethwait J."/>
            <person name="Robinson-Rechavi M."/>
            <person name="Echchiki A."/>
            <person name="Begum T."/>
            <person name="Montfort J."/>
            <person name="Schartl M."/>
            <person name="Bobe J."/>
            <person name="Guiguen Y."/>
        </authorList>
    </citation>
    <scope>NUCLEOTIDE SEQUENCE [LARGE SCALE GENOMIC DNA]</scope>
    <source>
        <strain evidence="3">M_S1</strain>
        <tissue evidence="3">Blood</tissue>
    </source>
</reference>
<feature type="region of interest" description="Disordered" evidence="1">
    <location>
        <begin position="886"/>
        <end position="984"/>
    </location>
</feature>
<accession>A0A7J6AEB9</accession>
<feature type="region of interest" description="Disordered" evidence="1">
    <location>
        <begin position="795"/>
        <end position="830"/>
    </location>
</feature>
<feature type="region of interest" description="Disordered" evidence="1">
    <location>
        <begin position="364"/>
        <end position="427"/>
    </location>
</feature>
<feature type="compositionally biased region" description="Pro residues" evidence="1">
    <location>
        <begin position="619"/>
        <end position="630"/>
    </location>
</feature>
<dbReference type="PANTHER" id="PTHR17608:SF4">
    <property type="entry name" value="GENETIC SUPPRESSOR ELEMENT 1"/>
    <property type="match status" value="1"/>
</dbReference>
<feature type="compositionally biased region" description="Basic and acidic residues" evidence="1">
    <location>
        <begin position="567"/>
        <end position="578"/>
    </location>
</feature>
<dbReference type="InterPro" id="IPR042337">
    <property type="entry name" value="GSE1"/>
</dbReference>
<keyword evidence="4" id="KW-1185">Reference proteome</keyword>
<evidence type="ECO:0000313" key="4">
    <source>
        <dbReference type="Proteomes" id="UP000593565"/>
    </source>
</evidence>
<dbReference type="InterPro" id="IPR022207">
    <property type="entry name" value="GSE-like"/>
</dbReference>
<protein>
    <recommendedName>
        <fullName evidence="2">Genetic suppressor element-like domain-containing protein</fullName>
    </recommendedName>
</protein>
<feature type="non-terminal residue" evidence="3">
    <location>
        <position position="1209"/>
    </location>
</feature>
<dbReference type="AlphaFoldDB" id="A0A7J6AEB9"/>
<feature type="compositionally biased region" description="Polar residues" evidence="1">
    <location>
        <begin position="888"/>
        <end position="898"/>
    </location>
</feature>
<feature type="compositionally biased region" description="Acidic residues" evidence="1">
    <location>
        <begin position="1095"/>
        <end position="1109"/>
    </location>
</feature>
<feature type="compositionally biased region" description="Low complexity" evidence="1">
    <location>
        <begin position="116"/>
        <end position="130"/>
    </location>
</feature>
<dbReference type="PANTHER" id="PTHR17608">
    <property type="entry name" value="GENETIC SUPPRESSOR ELEMENT 1"/>
    <property type="match status" value="1"/>
</dbReference>
<feature type="compositionally biased region" description="Polar residues" evidence="1">
    <location>
        <begin position="905"/>
        <end position="919"/>
    </location>
</feature>
<feature type="region of interest" description="Disordered" evidence="1">
    <location>
        <begin position="1020"/>
        <end position="1112"/>
    </location>
</feature>
<comment type="caution">
    <text evidence="3">The sequence shown here is derived from an EMBL/GenBank/DDBJ whole genome shotgun (WGS) entry which is preliminary data.</text>
</comment>